<keyword evidence="2" id="KW-1185">Reference proteome</keyword>
<proteinExistence type="predicted"/>
<protein>
    <submittedName>
        <fullName evidence="1">Uncharacterized protein</fullName>
    </submittedName>
</protein>
<evidence type="ECO:0000313" key="2">
    <source>
        <dbReference type="Proteomes" id="UP000245207"/>
    </source>
</evidence>
<dbReference type="STRING" id="35608.A0A2U1Q5G8"/>
<gene>
    <name evidence="1" type="ORF">CTI12_AA072910</name>
</gene>
<reference evidence="1 2" key="1">
    <citation type="journal article" date="2018" name="Mol. Plant">
        <title>The genome of Artemisia annua provides insight into the evolution of Asteraceae family and artemisinin biosynthesis.</title>
        <authorList>
            <person name="Shen Q."/>
            <person name="Zhang L."/>
            <person name="Liao Z."/>
            <person name="Wang S."/>
            <person name="Yan T."/>
            <person name="Shi P."/>
            <person name="Liu M."/>
            <person name="Fu X."/>
            <person name="Pan Q."/>
            <person name="Wang Y."/>
            <person name="Lv Z."/>
            <person name="Lu X."/>
            <person name="Zhang F."/>
            <person name="Jiang W."/>
            <person name="Ma Y."/>
            <person name="Chen M."/>
            <person name="Hao X."/>
            <person name="Li L."/>
            <person name="Tang Y."/>
            <person name="Lv G."/>
            <person name="Zhou Y."/>
            <person name="Sun X."/>
            <person name="Brodelius P.E."/>
            <person name="Rose J.K.C."/>
            <person name="Tang K."/>
        </authorList>
    </citation>
    <scope>NUCLEOTIDE SEQUENCE [LARGE SCALE GENOMIC DNA]</scope>
    <source>
        <strain evidence="2">cv. Huhao1</strain>
        <tissue evidence="1">Leaf</tissue>
    </source>
</reference>
<dbReference type="InterPro" id="IPR040442">
    <property type="entry name" value="Pyrv_kinase-like_dom_sf"/>
</dbReference>
<organism evidence="1 2">
    <name type="scientific">Artemisia annua</name>
    <name type="common">Sweet wormwood</name>
    <dbReference type="NCBI Taxonomy" id="35608"/>
    <lineage>
        <taxon>Eukaryota</taxon>
        <taxon>Viridiplantae</taxon>
        <taxon>Streptophyta</taxon>
        <taxon>Embryophyta</taxon>
        <taxon>Tracheophyta</taxon>
        <taxon>Spermatophyta</taxon>
        <taxon>Magnoliopsida</taxon>
        <taxon>eudicotyledons</taxon>
        <taxon>Gunneridae</taxon>
        <taxon>Pentapetalae</taxon>
        <taxon>asterids</taxon>
        <taxon>campanulids</taxon>
        <taxon>Asterales</taxon>
        <taxon>Asteraceae</taxon>
        <taxon>Asteroideae</taxon>
        <taxon>Anthemideae</taxon>
        <taxon>Artemisiinae</taxon>
        <taxon>Artemisia</taxon>
    </lineage>
</organism>
<dbReference type="GO" id="GO:0003824">
    <property type="term" value="F:catalytic activity"/>
    <property type="evidence" value="ECO:0007669"/>
    <property type="project" value="InterPro"/>
</dbReference>
<dbReference type="InterPro" id="IPR015813">
    <property type="entry name" value="Pyrv/PenolPyrv_kinase-like_dom"/>
</dbReference>
<dbReference type="Gene3D" id="3.20.20.60">
    <property type="entry name" value="Phosphoenolpyruvate-binding domains"/>
    <property type="match status" value="1"/>
</dbReference>
<evidence type="ECO:0000313" key="1">
    <source>
        <dbReference type="EMBL" id="PWA93238.1"/>
    </source>
</evidence>
<dbReference type="SUPFAM" id="SSF51621">
    <property type="entry name" value="Phosphoenolpyruvate/pyruvate domain"/>
    <property type="match status" value="1"/>
</dbReference>
<sequence length="224" mass="25683">MDKHLFVIIYPGWQEVLQPGSRFLPYVGYVTIIMIDHLFIKLDSEGKPALRMAMQTREKPIRRDKAPLTFVHLRIRFQTPPKIVASQLQLKIHHEMTKDTSMTKDEIYSRIERLSEVNPMLGFRGCSSCCNFETKNVDDISLVDSMTQGIGEEERANPYTLRTMSFTVRIKDLPRILGEENSMLMHISEESGASISIAADMRNLLNHNALINVWGLIAHVQLNK</sequence>
<dbReference type="OrthoDB" id="6123450at2759"/>
<dbReference type="EMBL" id="PKPP01000401">
    <property type="protein sequence ID" value="PWA93238.1"/>
    <property type="molecule type" value="Genomic_DNA"/>
</dbReference>
<comment type="caution">
    <text evidence="1">The sequence shown here is derived from an EMBL/GenBank/DDBJ whole genome shotgun (WGS) entry which is preliminary data.</text>
</comment>
<dbReference type="Proteomes" id="UP000245207">
    <property type="component" value="Unassembled WGS sequence"/>
</dbReference>
<dbReference type="AlphaFoldDB" id="A0A2U1Q5G8"/>
<name>A0A2U1Q5G8_ARTAN</name>
<accession>A0A2U1Q5G8</accession>